<dbReference type="InterPro" id="IPR051034">
    <property type="entry name" value="Mito_Enoyl-ACP_Reductase"/>
</dbReference>
<evidence type="ECO:0000256" key="1">
    <source>
        <dbReference type="ARBA" id="ARBA00010371"/>
    </source>
</evidence>
<dbReference type="Pfam" id="PF00107">
    <property type="entry name" value="ADH_zinc_N"/>
    <property type="match status" value="1"/>
</dbReference>
<dbReference type="InterPro" id="IPR013149">
    <property type="entry name" value="ADH-like_C"/>
</dbReference>
<dbReference type="InterPro" id="IPR020843">
    <property type="entry name" value="ER"/>
</dbReference>
<dbReference type="CDD" id="cd05282">
    <property type="entry name" value="ETR_like"/>
    <property type="match status" value="1"/>
</dbReference>
<evidence type="ECO:0000256" key="5">
    <source>
        <dbReference type="ARBA" id="ARBA00022946"/>
    </source>
</evidence>
<organism evidence="13 14">
    <name type="scientific">Pseudomonas protegens</name>
    <dbReference type="NCBI Taxonomy" id="380021"/>
    <lineage>
        <taxon>Bacteria</taxon>
        <taxon>Pseudomonadati</taxon>
        <taxon>Pseudomonadota</taxon>
        <taxon>Gammaproteobacteria</taxon>
        <taxon>Pseudomonadales</taxon>
        <taxon>Pseudomonadaceae</taxon>
        <taxon>Pseudomonas</taxon>
    </lineage>
</organism>
<keyword evidence="3" id="KW-0276">Fatty acid metabolism</keyword>
<evidence type="ECO:0000256" key="11">
    <source>
        <dbReference type="SAM" id="MobiDB-lite"/>
    </source>
</evidence>
<evidence type="ECO:0000259" key="12">
    <source>
        <dbReference type="SMART" id="SM00829"/>
    </source>
</evidence>
<dbReference type="EMBL" id="QJRN01000022">
    <property type="protein sequence ID" value="PYC30358.1"/>
    <property type="molecule type" value="Genomic_DNA"/>
</dbReference>
<dbReference type="PANTHER" id="PTHR43981">
    <property type="entry name" value="ENOYL-[ACYL-CARRIER-PROTEIN] REDUCTASE, MITOCHONDRIAL"/>
    <property type="match status" value="1"/>
</dbReference>
<feature type="compositionally biased region" description="Basic and acidic residues" evidence="11">
    <location>
        <begin position="1"/>
        <end position="16"/>
    </location>
</feature>
<keyword evidence="5" id="KW-0809">Transit peptide</keyword>
<dbReference type="InterPro" id="IPR036291">
    <property type="entry name" value="NAD(P)-bd_dom_sf"/>
</dbReference>
<keyword evidence="8" id="KW-0275">Fatty acid biosynthesis</keyword>
<evidence type="ECO:0000256" key="3">
    <source>
        <dbReference type="ARBA" id="ARBA00022832"/>
    </source>
</evidence>
<dbReference type="SUPFAM" id="SSF51735">
    <property type="entry name" value="NAD(P)-binding Rossmann-fold domains"/>
    <property type="match status" value="1"/>
</dbReference>
<keyword evidence="6" id="KW-0560">Oxidoreductase</keyword>
<dbReference type="Proteomes" id="UP000248188">
    <property type="component" value="Unassembled WGS sequence"/>
</dbReference>
<evidence type="ECO:0000313" key="14">
    <source>
        <dbReference type="Proteomes" id="UP000248188"/>
    </source>
</evidence>
<reference evidence="13 14" key="1">
    <citation type="submission" date="2018-06" db="EMBL/GenBank/DDBJ databases">
        <title>Pseudomonas diversity within urban Lake Michigan freshwaters.</title>
        <authorList>
            <person name="Batrich M."/>
            <person name="Hatzopoulos T."/>
            <person name="Putonti C."/>
        </authorList>
    </citation>
    <scope>NUCLEOTIDE SEQUENCE [LARGE SCALE GENOMIC DNA]</scope>
    <source>
        <strain evidence="13 14">MB-090624</strain>
    </source>
</reference>
<comment type="similarity">
    <text evidence="1">Belongs to the zinc-containing alcohol dehydrogenase family. Quinone oxidoreductase subfamily.</text>
</comment>
<dbReference type="PANTHER" id="PTHR43981:SF2">
    <property type="entry name" value="ENOYL-[ACYL-CARRIER-PROTEIN] REDUCTASE, MITOCHONDRIAL"/>
    <property type="match status" value="1"/>
</dbReference>
<name>A0A9Q6IB51_9PSED</name>
<evidence type="ECO:0000256" key="2">
    <source>
        <dbReference type="ARBA" id="ARBA00022516"/>
    </source>
</evidence>
<evidence type="ECO:0000256" key="7">
    <source>
        <dbReference type="ARBA" id="ARBA00023098"/>
    </source>
</evidence>
<protein>
    <recommendedName>
        <fullName evidence="9">enoyl-[acyl-carrier-protein] reductase</fullName>
        <ecNumber evidence="9">1.3.1.104</ecNumber>
    </recommendedName>
</protein>
<keyword evidence="4" id="KW-0521">NADP</keyword>
<dbReference type="GO" id="GO:0006633">
    <property type="term" value="P:fatty acid biosynthetic process"/>
    <property type="evidence" value="ECO:0007669"/>
    <property type="project" value="UniProtKB-KW"/>
</dbReference>
<dbReference type="AlphaFoldDB" id="A0A9Q6IB51"/>
<evidence type="ECO:0000256" key="10">
    <source>
        <dbReference type="ARBA" id="ARBA00048843"/>
    </source>
</evidence>
<feature type="region of interest" description="Disordered" evidence="11">
    <location>
        <begin position="1"/>
        <end position="55"/>
    </location>
</feature>
<dbReference type="Gene3D" id="3.40.50.720">
    <property type="entry name" value="NAD(P)-binding Rossmann-like Domain"/>
    <property type="match status" value="1"/>
</dbReference>
<comment type="caution">
    <text evidence="13">The sequence shown here is derived from an EMBL/GenBank/DDBJ whole genome shotgun (WGS) entry which is preliminary data.</text>
</comment>
<dbReference type="EC" id="1.3.1.104" evidence="9"/>
<keyword evidence="7" id="KW-0443">Lipid metabolism</keyword>
<dbReference type="Pfam" id="PF08240">
    <property type="entry name" value="ADH_N"/>
    <property type="match status" value="1"/>
</dbReference>
<feature type="domain" description="Enoyl reductase (ER)" evidence="12">
    <location>
        <begin position="72"/>
        <end position="385"/>
    </location>
</feature>
<evidence type="ECO:0000256" key="4">
    <source>
        <dbReference type="ARBA" id="ARBA00022857"/>
    </source>
</evidence>
<sequence>MDHGPAVRTEHLHLPDDLSGGPAQHRTPAFLYQRRPYPGAHRPYRRAAGRSAQERSREQGVILKQIRFDRFGLPSRVAYCIEVEDPGPPSPWEVLVEVEVCALNPADLARLSGRYGELPQLPATLGLEAIGRVMACGASVDQLCEGDRVILLGNENWCQQRRIAASLVHKLPPELDPLQAASLKVSACTAIELLRRQSQLEPGAWVIQNAPLSSVGRAVMQVARHDGLRTLNVVRRPEAVSEVLAAGGDAAILAGDRLVQEAKATMGYALGGLVLDAVGGEGVAPLGELLEPGGTIIQYGMLSGQPAQLACEDVIFRDINLKGFWLARHLAQVSHQHRDGLMSEATDLLAKKVLQAQVAATYTLDEITAALRHFETPGRRGRVYLLPNGPVQHLCSGGHQDHG</sequence>
<evidence type="ECO:0000256" key="8">
    <source>
        <dbReference type="ARBA" id="ARBA00023160"/>
    </source>
</evidence>
<proteinExistence type="inferred from homology"/>
<evidence type="ECO:0000256" key="9">
    <source>
        <dbReference type="ARBA" id="ARBA00038963"/>
    </source>
</evidence>
<dbReference type="Gene3D" id="3.90.180.10">
    <property type="entry name" value="Medium-chain alcohol dehydrogenases, catalytic domain"/>
    <property type="match status" value="1"/>
</dbReference>
<dbReference type="GO" id="GO:0141148">
    <property type="term" value="F:enoyl-[acyl-carrier-protein] reductase (NADPH) activity"/>
    <property type="evidence" value="ECO:0007669"/>
    <property type="project" value="UniProtKB-EC"/>
</dbReference>
<accession>A0A9Q6IB51</accession>
<keyword evidence="2" id="KW-0444">Lipid biosynthesis</keyword>
<gene>
    <name evidence="13" type="ORF">DMX08_27555</name>
</gene>
<evidence type="ECO:0000256" key="6">
    <source>
        <dbReference type="ARBA" id="ARBA00023002"/>
    </source>
</evidence>
<dbReference type="SUPFAM" id="SSF50129">
    <property type="entry name" value="GroES-like"/>
    <property type="match status" value="1"/>
</dbReference>
<dbReference type="SMART" id="SM00829">
    <property type="entry name" value="PKS_ER"/>
    <property type="match status" value="1"/>
</dbReference>
<dbReference type="InterPro" id="IPR011032">
    <property type="entry name" value="GroES-like_sf"/>
</dbReference>
<comment type="catalytic activity">
    <reaction evidence="10">
        <text>a 2,3-saturated acyl-[ACP] + NADP(+) = a (2E)-enoyl-[ACP] + NADPH + H(+)</text>
        <dbReference type="Rhea" id="RHEA:22564"/>
        <dbReference type="Rhea" id="RHEA-COMP:9925"/>
        <dbReference type="Rhea" id="RHEA-COMP:9926"/>
        <dbReference type="ChEBI" id="CHEBI:15378"/>
        <dbReference type="ChEBI" id="CHEBI:57783"/>
        <dbReference type="ChEBI" id="CHEBI:58349"/>
        <dbReference type="ChEBI" id="CHEBI:78784"/>
        <dbReference type="ChEBI" id="CHEBI:78785"/>
        <dbReference type="EC" id="1.3.1.104"/>
    </reaction>
</comment>
<evidence type="ECO:0000313" key="13">
    <source>
        <dbReference type="EMBL" id="PYC30358.1"/>
    </source>
</evidence>
<dbReference type="InterPro" id="IPR013154">
    <property type="entry name" value="ADH-like_N"/>
</dbReference>